<dbReference type="Proteomes" id="UP000316855">
    <property type="component" value="Chromosome"/>
</dbReference>
<name>A0A517VFS0_9PLAN</name>
<evidence type="ECO:0000313" key="2">
    <source>
        <dbReference type="EMBL" id="QDT91860.1"/>
    </source>
</evidence>
<organism evidence="2 3">
    <name type="scientific">Gimesia algae</name>
    <dbReference type="NCBI Taxonomy" id="2527971"/>
    <lineage>
        <taxon>Bacteria</taxon>
        <taxon>Pseudomonadati</taxon>
        <taxon>Planctomycetota</taxon>
        <taxon>Planctomycetia</taxon>
        <taxon>Planctomycetales</taxon>
        <taxon>Planctomycetaceae</taxon>
        <taxon>Gimesia</taxon>
    </lineage>
</organism>
<accession>A0A517VFS0</accession>
<dbReference type="Pfam" id="PF06934">
    <property type="entry name" value="CTI"/>
    <property type="match status" value="1"/>
</dbReference>
<sequence length="839" mass="95591">MTAILHTPILKFGSGERKSCPGKLSRDAVGIKALKNKVRYTAVILLTLVAVGVIVGSMLWNRVEQQSDWQPFVLTPTAYPETTGSNLDGHFYLDKIQPIFNRRCIVCHGCLDSPCLLKLTCYEGLLRGARKVNPDATHLFAEKPVRLHDQPSLAAWREQGFCSVVEQQGPPEERPAKSILFRMLVAGTEQNQPPFDVQPLESVYKSVNEHICPCEQGIDAYLKQRPTAGMPFGLPALSPEENQRFSEWISAGSPGPTADVMAEVEKLAQPEVIARWEAFLNQQAPLSPLVSRFIFEHAFLATLHFEESQGEYFRLVRSTTPPIQVKNDEDGKQFVVPSPVHEIKTARPYDTPYLSGVDQIYYRLKKVTEARAQKSMFVWQLSDARLKRLKELFFQVDPVSGKSLTPGYSSHNPFEVFQAIPARSRALFLVENSHLIVSGMIRGPVCVGNLATYAIKDNFWVFFVDPAHDPSVLKPELGLQSWNDFMDYGIKGNAVYNEAYNRMLDKYKPTGYQIDDVWDGNQENSNAWLTILRNETNATVLRGRQGGIPPTFWMIDYSGFERLYYSLVVNYEYYGSVEQKLATWEFMSRLRQEFEDNFLRLLPVDDRQKYRDLWTRGIGQELLFRMPFPGEEAGQGIDMQGLDPISGVLSKIQRRFTEAVSGPHDLLNPGRKPDVKLTDPVNDFAGWEAAVSTLTMRTQLKFTQFLPSNTFIRLTKREESRVYSLVANRSYAFNNVVFDENGARQPDLDTLSVYQGLVGDFPNLIIDLKLEQASAFLTELNAVSTTEEWTAWKNKYGTLRNTAAFWTLLDWLTDWNFQNRQPDAGYFDLKYYMLLDSRY</sequence>
<keyword evidence="1" id="KW-0472">Membrane</keyword>
<dbReference type="EMBL" id="CP036343">
    <property type="protein sequence ID" value="QDT91860.1"/>
    <property type="molecule type" value="Genomic_DNA"/>
</dbReference>
<keyword evidence="2" id="KW-0413">Isomerase</keyword>
<gene>
    <name evidence="2" type="ORF">Pan161_35240</name>
</gene>
<dbReference type="InterPro" id="IPR010706">
    <property type="entry name" value="Fatty_acid_cis-trans_isomerase"/>
</dbReference>
<evidence type="ECO:0000313" key="3">
    <source>
        <dbReference type="Proteomes" id="UP000316855"/>
    </source>
</evidence>
<dbReference type="GO" id="GO:0016853">
    <property type="term" value="F:isomerase activity"/>
    <property type="evidence" value="ECO:0007669"/>
    <property type="project" value="UniProtKB-KW"/>
</dbReference>
<keyword evidence="1" id="KW-0812">Transmembrane</keyword>
<keyword evidence="3" id="KW-1185">Reference proteome</keyword>
<evidence type="ECO:0000256" key="1">
    <source>
        <dbReference type="SAM" id="Phobius"/>
    </source>
</evidence>
<feature type="transmembrane region" description="Helical" evidence="1">
    <location>
        <begin position="40"/>
        <end position="60"/>
    </location>
</feature>
<dbReference type="KEGG" id="gax:Pan161_35240"/>
<protein>
    <submittedName>
        <fullName evidence="2">Fatty acid cis/trans isomerase (CTI)</fullName>
    </submittedName>
</protein>
<dbReference type="AlphaFoldDB" id="A0A517VFS0"/>
<reference evidence="2 3" key="1">
    <citation type="submission" date="2019-02" db="EMBL/GenBank/DDBJ databases">
        <title>Deep-cultivation of Planctomycetes and their phenomic and genomic characterization uncovers novel biology.</title>
        <authorList>
            <person name="Wiegand S."/>
            <person name="Jogler M."/>
            <person name="Boedeker C."/>
            <person name="Pinto D."/>
            <person name="Vollmers J."/>
            <person name="Rivas-Marin E."/>
            <person name="Kohn T."/>
            <person name="Peeters S.H."/>
            <person name="Heuer A."/>
            <person name="Rast P."/>
            <person name="Oberbeckmann S."/>
            <person name="Bunk B."/>
            <person name="Jeske O."/>
            <person name="Meyerdierks A."/>
            <person name="Storesund J.E."/>
            <person name="Kallscheuer N."/>
            <person name="Luecker S."/>
            <person name="Lage O.M."/>
            <person name="Pohl T."/>
            <person name="Merkel B.J."/>
            <person name="Hornburger P."/>
            <person name="Mueller R.-W."/>
            <person name="Bruemmer F."/>
            <person name="Labrenz M."/>
            <person name="Spormann A.M."/>
            <person name="Op den Camp H."/>
            <person name="Overmann J."/>
            <person name="Amann R."/>
            <person name="Jetten M.S.M."/>
            <person name="Mascher T."/>
            <person name="Medema M.H."/>
            <person name="Devos D.P."/>
            <person name="Kaster A.-K."/>
            <person name="Ovreas L."/>
            <person name="Rohde M."/>
            <person name="Galperin M.Y."/>
            <person name="Jogler C."/>
        </authorList>
    </citation>
    <scope>NUCLEOTIDE SEQUENCE [LARGE SCALE GENOMIC DNA]</scope>
    <source>
        <strain evidence="2 3">Pan161</strain>
    </source>
</reference>
<proteinExistence type="predicted"/>
<keyword evidence="1" id="KW-1133">Transmembrane helix</keyword>